<accession>A0A832V3S9</accession>
<protein>
    <submittedName>
        <fullName evidence="3">DUF2391 family protein</fullName>
    </submittedName>
</protein>
<dbReference type="Proteomes" id="UP000604391">
    <property type="component" value="Unassembled WGS sequence"/>
</dbReference>
<comment type="caution">
    <text evidence="3">The sequence shown here is derived from an EMBL/GenBank/DDBJ whole genome shotgun (WGS) entry which is preliminary data.</text>
</comment>
<name>A0A832V3S9_9ARCH</name>
<gene>
    <name evidence="3" type="ORF">H1011_01300</name>
</gene>
<keyword evidence="2" id="KW-0812">Transmembrane</keyword>
<feature type="coiled-coil region" evidence="1">
    <location>
        <begin position="11"/>
        <end position="38"/>
    </location>
</feature>
<keyword evidence="1" id="KW-0175">Coiled coil</keyword>
<keyword evidence="2" id="KW-0472">Membrane</keyword>
<dbReference type="AlphaFoldDB" id="A0A832V3S9"/>
<keyword evidence="2" id="KW-1133">Transmembrane helix</keyword>
<dbReference type="Pfam" id="PF09622">
    <property type="entry name" value="DUF2391"/>
    <property type="match status" value="1"/>
</dbReference>
<evidence type="ECO:0000313" key="4">
    <source>
        <dbReference type="Proteomes" id="UP000604391"/>
    </source>
</evidence>
<feature type="transmembrane region" description="Helical" evidence="2">
    <location>
        <begin position="139"/>
        <end position="159"/>
    </location>
</feature>
<dbReference type="EMBL" id="DVAD01000007">
    <property type="protein sequence ID" value="HIJ99444.1"/>
    <property type="molecule type" value="Genomic_DNA"/>
</dbReference>
<reference evidence="3 4" key="1">
    <citation type="journal article" name="Nat. Commun.">
        <title>Undinarchaeota illuminate DPANN phylogeny and the impact of gene transfer on archaeal evolution.</title>
        <authorList>
            <person name="Dombrowski N."/>
            <person name="Williams T.A."/>
            <person name="Sun J."/>
            <person name="Woodcroft B.J."/>
            <person name="Lee J.H."/>
            <person name="Minh B.Q."/>
            <person name="Rinke C."/>
            <person name="Spang A."/>
        </authorList>
    </citation>
    <scope>NUCLEOTIDE SEQUENCE [LARGE SCALE GENOMIC DNA]</scope>
    <source>
        <strain evidence="3">MAG_bin17</strain>
    </source>
</reference>
<feature type="transmembrane region" description="Helical" evidence="2">
    <location>
        <begin position="171"/>
        <end position="189"/>
    </location>
</feature>
<keyword evidence="4" id="KW-1185">Reference proteome</keyword>
<evidence type="ECO:0000256" key="2">
    <source>
        <dbReference type="SAM" id="Phobius"/>
    </source>
</evidence>
<dbReference type="InterPro" id="IPR024464">
    <property type="entry name" value="DUF2391"/>
</dbReference>
<feature type="transmembrane region" description="Helical" evidence="2">
    <location>
        <begin position="96"/>
        <end position="118"/>
    </location>
</feature>
<feature type="transmembrane region" description="Helical" evidence="2">
    <location>
        <begin position="72"/>
        <end position="90"/>
    </location>
</feature>
<organism evidence="3 4">
    <name type="scientific">Candidatus Undinarchaeum marinum</name>
    <dbReference type="NCBI Taxonomy" id="2756141"/>
    <lineage>
        <taxon>Archaea</taxon>
        <taxon>Candidatus Undinarchaeota</taxon>
        <taxon>Candidatus Undinarchaeia</taxon>
        <taxon>Candidatus Undinarchaeales</taxon>
        <taxon>Candidatus Undinarchaeaceae</taxon>
        <taxon>Candidatus Undinarchaeum</taxon>
    </lineage>
</organism>
<proteinExistence type="predicted"/>
<sequence>MPKAAKKTKKKTETQKGLEKIEEDIETLEQLVRTERKEEKLEFGEFEKELAGLRKLSNPIIEKFTFKDFSRGFIGGIIGMSSIAWHEVVIEGARAMHPAFVFIITLFTLFAGASVLYFSQYRKIKEQKIIFKLLPKRFVVFYFLSLLIVLTTYTFFGIVGPGHSFTESVKLILVVALPTMIGASAADIIR</sequence>
<evidence type="ECO:0000313" key="3">
    <source>
        <dbReference type="EMBL" id="HIJ99444.1"/>
    </source>
</evidence>
<evidence type="ECO:0000256" key="1">
    <source>
        <dbReference type="SAM" id="Coils"/>
    </source>
</evidence>